<feature type="region of interest" description="Disordered" evidence="8">
    <location>
        <begin position="1"/>
        <end position="64"/>
    </location>
</feature>
<proteinExistence type="predicted"/>
<sequence length="151" mass="17615">MSNKGALALLAQYEGDSSEDEVSGTRVSTKRLHRDDDEEPQNKRLERLPVPNFNLNNPEEVVDDPTLHEGRLRSFPHERGNWATYVYIPYEANEGLHRLISRIADSSQVENIELKYFDHFHLSLTRTVILRHHLIEPFVNTIRENISHFNK</sequence>
<protein>
    <recommendedName>
        <fullName evidence="6">U6 snRNA phosphodiesterase 1</fullName>
    </recommendedName>
    <alternativeName>
        <fullName evidence="7">3'-5' RNA exonuclease USB1</fullName>
    </alternativeName>
</protein>
<evidence type="ECO:0000256" key="2">
    <source>
        <dbReference type="ARBA" id="ARBA00022801"/>
    </source>
</evidence>
<dbReference type="GO" id="GO:0016829">
    <property type="term" value="F:lyase activity"/>
    <property type="evidence" value="ECO:0007669"/>
    <property type="project" value="UniProtKB-KW"/>
</dbReference>
<dbReference type="eggNOG" id="KOG3102">
    <property type="taxonomic scope" value="Eukaryota"/>
</dbReference>
<dbReference type="Pfam" id="PF09749">
    <property type="entry name" value="HVSL"/>
    <property type="match status" value="1"/>
</dbReference>
<dbReference type="HOGENOM" id="CLU_2389043_0_0_1"/>
<keyword evidence="1" id="KW-0540">Nuclease</keyword>
<evidence type="ECO:0000256" key="8">
    <source>
        <dbReference type="SAM" id="MobiDB-lite"/>
    </source>
</evidence>
<evidence type="ECO:0000256" key="7">
    <source>
        <dbReference type="ARBA" id="ARBA00030030"/>
    </source>
</evidence>
<comment type="catalytic activity">
    <reaction evidence="5">
        <text>a 3'-end uridylyl-uridine-RNA = a 3'-end 2',3'-cyclophospho-uridine-RNA + uridine</text>
        <dbReference type="Rhea" id="RHEA:46052"/>
        <dbReference type="Rhea" id="RHEA-COMP:17384"/>
        <dbReference type="Rhea" id="RHEA-COMP:17385"/>
        <dbReference type="ChEBI" id="CHEBI:16704"/>
        <dbReference type="ChEBI" id="CHEBI:85643"/>
        <dbReference type="ChEBI" id="CHEBI:85644"/>
    </reaction>
    <physiologicalReaction direction="left-to-right" evidence="5">
        <dbReference type="Rhea" id="RHEA:46053"/>
    </physiologicalReaction>
</comment>
<keyword evidence="3" id="KW-0456">Lyase</keyword>
<keyword evidence="10" id="KW-1185">Reference proteome</keyword>
<dbReference type="PANTHER" id="PTHR13522">
    <property type="entry name" value="U6 SNRNA PHOSPHODIESTERASE 1"/>
    <property type="match status" value="1"/>
</dbReference>
<evidence type="ECO:0000256" key="5">
    <source>
        <dbReference type="ARBA" id="ARBA00029300"/>
    </source>
</evidence>
<dbReference type="EMBL" id="KQ971322">
    <property type="protein sequence ID" value="EEZ99947.2"/>
    <property type="molecule type" value="Genomic_DNA"/>
</dbReference>
<evidence type="ECO:0000256" key="1">
    <source>
        <dbReference type="ARBA" id="ARBA00022722"/>
    </source>
</evidence>
<organism evidence="9 10">
    <name type="scientific">Tribolium castaneum</name>
    <name type="common">Red flour beetle</name>
    <dbReference type="NCBI Taxonomy" id="7070"/>
    <lineage>
        <taxon>Eukaryota</taxon>
        <taxon>Metazoa</taxon>
        <taxon>Ecdysozoa</taxon>
        <taxon>Arthropoda</taxon>
        <taxon>Hexapoda</taxon>
        <taxon>Insecta</taxon>
        <taxon>Pterygota</taxon>
        <taxon>Neoptera</taxon>
        <taxon>Endopterygota</taxon>
        <taxon>Coleoptera</taxon>
        <taxon>Polyphaga</taxon>
        <taxon>Cucujiformia</taxon>
        <taxon>Tenebrionidae</taxon>
        <taxon>Tenebrionidae incertae sedis</taxon>
        <taxon>Tribolium</taxon>
    </lineage>
</organism>
<dbReference type="STRING" id="7070.D6WDN1"/>
<reference evidence="9 10" key="1">
    <citation type="journal article" date="2008" name="Nature">
        <title>The genome of the model beetle and pest Tribolium castaneum.</title>
        <authorList>
            <consortium name="Tribolium Genome Sequencing Consortium"/>
            <person name="Richards S."/>
            <person name="Gibbs R.A."/>
            <person name="Weinstock G.M."/>
            <person name="Brown S.J."/>
            <person name="Denell R."/>
            <person name="Beeman R.W."/>
            <person name="Gibbs R."/>
            <person name="Beeman R.W."/>
            <person name="Brown S.J."/>
            <person name="Bucher G."/>
            <person name="Friedrich M."/>
            <person name="Grimmelikhuijzen C.J."/>
            <person name="Klingler M."/>
            <person name="Lorenzen M."/>
            <person name="Richards S."/>
            <person name="Roth S."/>
            <person name="Schroder R."/>
            <person name="Tautz D."/>
            <person name="Zdobnov E.M."/>
            <person name="Muzny D."/>
            <person name="Gibbs R.A."/>
            <person name="Weinstock G.M."/>
            <person name="Attaway T."/>
            <person name="Bell S."/>
            <person name="Buhay C.J."/>
            <person name="Chandrabose M.N."/>
            <person name="Chavez D."/>
            <person name="Clerk-Blankenburg K.P."/>
            <person name="Cree A."/>
            <person name="Dao M."/>
            <person name="Davis C."/>
            <person name="Chacko J."/>
            <person name="Dinh H."/>
            <person name="Dugan-Rocha S."/>
            <person name="Fowler G."/>
            <person name="Garner T.T."/>
            <person name="Garnes J."/>
            <person name="Gnirke A."/>
            <person name="Hawes A."/>
            <person name="Hernandez J."/>
            <person name="Hines S."/>
            <person name="Holder M."/>
            <person name="Hume J."/>
            <person name="Jhangiani S.N."/>
            <person name="Joshi V."/>
            <person name="Khan Z.M."/>
            <person name="Jackson L."/>
            <person name="Kovar C."/>
            <person name="Kowis A."/>
            <person name="Lee S."/>
            <person name="Lewis L.R."/>
            <person name="Margolis J."/>
            <person name="Morgan M."/>
            <person name="Nazareth L.V."/>
            <person name="Nguyen N."/>
            <person name="Okwuonu G."/>
            <person name="Parker D."/>
            <person name="Richards S."/>
            <person name="Ruiz S.J."/>
            <person name="Santibanez J."/>
            <person name="Savard J."/>
            <person name="Scherer S.E."/>
            <person name="Schneider B."/>
            <person name="Sodergren E."/>
            <person name="Tautz D."/>
            <person name="Vattahil S."/>
            <person name="Villasana D."/>
            <person name="White C.S."/>
            <person name="Wright R."/>
            <person name="Park Y."/>
            <person name="Beeman R.W."/>
            <person name="Lord J."/>
            <person name="Oppert B."/>
            <person name="Lorenzen M."/>
            <person name="Brown S."/>
            <person name="Wang L."/>
            <person name="Savard J."/>
            <person name="Tautz D."/>
            <person name="Richards S."/>
            <person name="Weinstock G."/>
            <person name="Gibbs R.A."/>
            <person name="Liu Y."/>
            <person name="Worley K."/>
            <person name="Weinstock G."/>
            <person name="Elsik C.G."/>
            <person name="Reese J.T."/>
            <person name="Elhaik E."/>
            <person name="Landan G."/>
            <person name="Graur D."/>
            <person name="Arensburger P."/>
            <person name="Atkinson P."/>
            <person name="Beeman R.W."/>
            <person name="Beidler J."/>
            <person name="Brown S.J."/>
            <person name="Demuth J.P."/>
            <person name="Drury D.W."/>
            <person name="Du Y.Z."/>
            <person name="Fujiwara H."/>
            <person name="Lorenzen M."/>
            <person name="Maselli V."/>
            <person name="Osanai M."/>
            <person name="Park Y."/>
            <person name="Robertson H.M."/>
            <person name="Tu Z."/>
            <person name="Wang J.J."/>
            <person name="Wang S."/>
            <person name="Richards S."/>
            <person name="Song H."/>
            <person name="Zhang L."/>
            <person name="Sodergren E."/>
            <person name="Werner D."/>
            <person name="Stanke M."/>
            <person name="Morgenstern B."/>
            <person name="Solovyev V."/>
            <person name="Kosarev P."/>
            <person name="Brown G."/>
            <person name="Chen H.C."/>
            <person name="Ermolaeva O."/>
            <person name="Hlavina W."/>
            <person name="Kapustin Y."/>
            <person name="Kiryutin B."/>
            <person name="Kitts P."/>
            <person name="Maglott D."/>
            <person name="Pruitt K."/>
            <person name="Sapojnikov V."/>
            <person name="Souvorov A."/>
            <person name="Mackey A.J."/>
            <person name="Waterhouse R.M."/>
            <person name="Wyder S."/>
            <person name="Zdobnov E.M."/>
            <person name="Zdobnov E.M."/>
            <person name="Wyder S."/>
            <person name="Kriventseva E.V."/>
            <person name="Kadowaki T."/>
            <person name="Bork P."/>
            <person name="Aranda M."/>
            <person name="Bao R."/>
            <person name="Beermann A."/>
            <person name="Berns N."/>
            <person name="Bolognesi R."/>
            <person name="Bonneton F."/>
            <person name="Bopp D."/>
            <person name="Brown S.J."/>
            <person name="Bucher G."/>
            <person name="Butts T."/>
            <person name="Chaumot A."/>
            <person name="Denell R.E."/>
            <person name="Ferrier D.E."/>
            <person name="Friedrich M."/>
            <person name="Gordon C.M."/>
            <person name="Jindra M."/>
            <person name="Klingler M."/>
            <person name="Lan Q."/>
            <person name="Lattorff H.M."/>
            <person name="Laudet V."/>
            <person name="von Levetsow C."/>
            <person name="Liu Z."/>
            <person name="Lutz R."/>
            <person name="Lynch J.A."/>
            <person name="da Fonseca R.N."/>
            <person name="Posnien N."/>
            <person name="Reuter R."/>
            <person name="Roth S."/>
            <person name="Savard J."/>
            <person name="Schinko J.B."/>
            <person name="Schmitt C."/>
            <person name="Schoppmeier M."/>
            <person name="Schroder R."/>
            <person name="Shippy T.D."/>
            <person name="Simonnet F."/>
            <person name="Marques-Souza H."/>
            <person name="Tautz D."/>
            <person name="Tomoyasu Y."/>
            <person name="Trauner J."/>
            <person name="Van der Zee M."/>
            <person name="Vervoort M."/>
            <person name="Wittkopp N."/>
            <person name="Wimmer E.A."/>
            <person name="Yang X."/>
            <person name="Jones A.K."/>
            <person name="Sattelle D.B."/>
            <person name="Ebert P.R."/>
            <person name="Nelson D."/>
            <person name="Scott J.G."/>
            <person name="Beeman R.W."/>
            <person name="Muthukrishnan S."/>
            <person name="Kramer K.J."/>
            <person name="Arakane Y."/>
            <person name="Beeman R.W."/>
            <person name="Zhu Q."/>
            <person name="Hogenkamp D."/>
            <person name="Dixit R."/>
            <person name="Oppert B."/>
            <person name="Jiang H."/>
            <person name="Zou Z."/>
            <person name="Marshall J."/>
            <person name="Elpidina E."/>
            <person name="Vinokurov K."/>
            <person name="Oppert C."/>
            <person name="Zou Z."/>
            <person name="Evans J."/>
            <person name="Lu Z."/>
            <person name="Zhao P."/>
            <person name="Sumathipala N."/>
            <person name="Altincicek B."/>
            <person name="Vilcinskas A."/>
            <person name="Williams M."/>
            <person name="Hultmark D."/>
            <person name="Hetru C."/>
            <person name="Jiang H."/>
            <person name="Grimmelikhuijzen C.J."/>
            <person name="Hauser F."/>
            <person name="Cazzamali G."/>
            <person name="Williamson M."/>
            <person name="Park Y."/>
            <person name="Li B."/>
            <person name="Tanaka Y."/>
            <person name="Predel R."/>
            <person name="Neupert S."/>
            <person name="Schachtner J."/>
            <person name="Verleyen P."/>
            <person name="Raible F."/>
            <person name="Bork P."/>
            <person name="Friedrich M."/>
            <person name="Walden K.K."/>
            <person name="Robertson H.M."/>
            <person name="Angeli S."/>
            <person name="Foret S."/>
            <person name="Bucher G."/>
            <person name="Schuetz S."/>
            <person name="Maleszka R."/>
            <person name="Wimmer E.A."/>
            <person name="Beeman R.W."/>
            <person name="Lorenzen M."/>
            <person name="Tomoyasu Y."/>
            <person name="Miller S.C."/>
            <person name="Grossmann D."/>
            <person name="Bucher G."/>
        </authorList>
    </citation>
    <scope>NUCLEOTIDE SEQUENCE [LARGE SCALE GENOMIC DNA]</scope>
    <source>
        <strain evidence="9 10">Georgia GA2</strain>
    </source>
</reference>
<keyword evidence="2" id="KW-0378">Hydrolase</keyword>
<evidence type="ECO:0000256" key="3">
    <source>
        <dbReference type="ARBA" id="ARBA00023239"/>
    </source>
</evidence>
<evidence type="ECO:0000313" key="10">
    <source>
        <dbReference type="Proteomes" id="UP000007266"/>
    </source>
</evidence>
<dbReference type="GO" id="GO:0016787">
    <property type="term" value="F:hydrolase activity"/>
    <property type="evidence" value="ECO:0007669"/>
    <property type="project" value="UniProtKB-KW"/>
</dbReference>
<dbReference type="InterPro" id="IPR027521">
    <property type="entry name" value="Usb1"/>
</dbReference>
<evidence type="ECO:0000256" key="4">
    <source>
        <dbReference type="ARBA" id="ARBA00023242"/>
    </source>
</evidence>
<name>D6WDN1_TRICA</name>
<keyword evidence="4" id="KW-0539">Nucleus</keyword>
<dbReference type="Gene3D" id="3.90.1140.10">
    <property type="entry name" value="Cyclic phosphodiesterase"/>
    <property type="match status" value="1"/>
</dbReference>
<evidence type="ECO:0000313" key="9">
    <source>
        <dbReference type="EMBL" id="EEZ99947.2"/>
    </source>
</evidence>
<dbReference type="GO" id="GO:0004518">
    <property type="term" value="F:nuclease activity"/>
    <property type="evidence" value="ECO:0007669"/>
    <property type="project" value="UniProtKB-KW"/>
</dbReference>
<dbReference type="Proteomes" id="UP000007266">
    <property type="component" value="Linkage group 3"/>
</dbReference>
<dbReference type="GO" id="GO:0034477">
    <property type="term" value="P:U6 snRNA 3'-end processing"/>
    <property type="evidence" value="ECO:0007669"/>
    <property type="project" value="InterPro"/>
</dbReference>
<dbReference type="AlphaFoldDB" id="D6WDN1"/>
<evidence type="ECO:0000256" key="6">
    <source>
        <dbReference type="ARBA" id="ARBA00029543"/>
    </source>
</evidence>
<reference evidence="9 10" key="2">
    <citation type="journal article" date="2010" name="Nucleic Acids Res.">
        <title>BeetleBase in 2010: revisions to provide comprehensive genomic information for Tribolium castaneum.</title>
        <authorList>
            <person name="Kim H.S."/>
            <person name="Murphy T."/>
            <person name="Xia J."/>
            <person name="Caragea D."/>
            <person name="Park Y."/>
            <person name="Beeman R.W."/>
            <person name="Lorenzen M.D."/>
            <person name="Butcher S."/>
            <person name="Manak J.R."/>
            <person name="Brown S.J."/>
        </authorList>
    </citation>
    <scope>GENOME REANNOTATION</scope>
    <source>
        <strain evidence="9 10">Georgia GA2</strain>
    </source>
</reference>
<dbReference type="PANTHER" id="PTHR13522:SF3">
    <property type="entry name" value="U6 SNRNA PHOSPHODIESTERASE 1"/>
    <property type="match status" value="1"/>
</dbReference>
<gene>
    <name evidence="9" type="primary">AUGUSTUS-3.0.2_02743</name>
    <name evidence="9" type="ORF">TcasGA2_TC002743</name>
</gene>
<accession>D6WDN1</accession>